<evidence type="ECO:0000313" key="2">
    <source>
        <dbReference type="EMBL" id="TXI55938.1"/>
    </source>
</evidence>
<protein>
    <submittedName>
        <fullName evidence="2">Uncharacterized protein</fullName>
    </submittedName>
</protein>
<organism evidence="2 3">
    <name type="scientific">Mycolicibacter arupensis</name>
    <dbReference type="NCBI Taxonomy" id="342002"/>
    <lineage>
        <taxon>Bacteria</taxon>
        <taxon>Bacillati</taxon>
        <taxon>Actinomycetota</taxon>
        <taxon>Actinomycetes</taxon>
        <taxon>Mycobacteriales</taxon>
        <taxon>Mycobacteriaceae</taxon>
        <taxon>Mycolicibacter</taxon>
    </lineage>
</organism>
<sequence>MTTAETILHAPPGAGMTYLPATGNSDIDAPHGIAAADSLHTLDERIGGINTATLNVEPSKVASYCDHTCGGGCTDSIVKPAALPADPLTVVFSDLDEHLDAIRATISTMSGTWGERMQAKYSAGGDTDLAALTERTDAVKATIKPVIDSSNSHTNGAYRTLRETVKSSRRYLASAVEQHKSDHSLGHLVTSGIGSLGTPAWFIISPVTGFLSWLQGHTAGEHGSVDAPSIPELNAAGDEHDKTIDALDAALAEWKIGKGDTEKGTPNPVNHANTVSDVTPMPDDTPLPGDGIAAATTDPTDDLRKKLDDLMNAPMDQGMPQMPGGGMPGGGMPQMPSMPQVPFGQDMGQPFGQEMPLSDELPEDDEGDLADDTDDDTDDDEPLTAEADEVAEEDEDVAPDDGGIAPIDAAVPEAATPFDPESVEARTVDVGNGRQVEFPTSHNADVARSLIAAGSDNPKSVYAAAAEAGYDLPPMGQDIGEMVPPSAMQAGDVISGADGKSGMYLGQGDVLMEGGAVQRLSDVANFDGEHQGIFRLTEPTTGHARLDGVAQTVDTGTPEPTLKGSLFSGSEPGVPTDDAIPFSTTSEDASSMPGRSTGGGGLDAGSAFAN</sequence>
<evidence type="ECO:0000256" key="1">
    <source>
        <dbReference type="SAM" id="MobiDB-lite"/>
    </source>
</evidence>
<name>A0A5C7Y372_9MYCO</name>
<feature type="compositionally biased region" description="Acidic residues" evidence="1">
    <location>
        <begin position="360"/>
        <end position="399"/>
    </location>
</feature>
<dbReference type="EMBL" id="SSGD01000061">
    <property type="protein sequence ID" value="TXI55938.1"/>
    <property type="molecule type" value="Genomic_DNA"/>
</dbReference>
<dbReference type="Proteomes" id="UP000321797">
    <property type="component" value="Unassembled WGS sequence"/>
</dbReference>
<proteinExistence type="predicted"/>
<feature type="region of interest" description="Disordered" evidence="1">
    <location>
        <begin position="551"/>
        <end position="610"/>
    </location>
</feature>
<feature type="region of interest" description="Disordered" evidence="1">
    <location>
        <begin position="342"/>
        <end position="406"/>
    </location>
</feature>
<accession>A0A5C7Y372</accession>
<gene>
    <name evidence="2" type="ORF">E6Q54_11975</name>
</gene>
<feature type="region of interest" description="Disordered" evidence="1">
    <location>
        <begin position="312"/>
        <end position="331"/>
    </location>
</feature>
<dbReference type="RefSeq" id="WP_276760820.1">
    <property type="nucleotide sequence ID" value="NZ_SSGD01000061.1"/>
</dbReference>
<dbReference type="AlphaFoldDB" id="A0A5C7Y372"/>
<comment type="caution">
    <text evidence="2">The sequence shown here is derived from an EMBL/GenBank/DDBJ whole genome shotgun (WGS) entry which is preliminary data.</text>
</comment>
<reference evidence="2 3" key="1">
    <citation type="submission" date="2018-09" db="EMBL/GenBank/DDBJ databases">
        <title>Metagenome Assembled Genomes from an Advanced Water Purification Facility.</title>
        <authorList>
            <person name="Stamps B.W."/>
            <person name="Spear J.R."/>
        </authorList>
    </citation>
    <scope>NUCLEOTIDE SEQUENCE [LARGE SCALE GENOMIC DNA]</scope>
    <source>
        <strain evidence="2">Bin_29_2</strain>
    </source>
</reference>
<evidence type="ECO:0000313" key="3">
    <source>
        <dbReference type="Proteomes" id="UP000321797"/>
    </source>
</evidence>